<dbReference type="PANTHER" id="PTHR43798">
    <property type="entry name" value="MONOACYLGLYCEROL LIPASE"/>
    <property type="match status" value="1"/>
</dbReference>
<evidence type="ECO:0000256" key="1">
    <source>
        <dbReference type="ARBA" id="ARBA00022801"/>
    </source>
</evidence>
<dbReference type="PANTHER" id="PTHR43798:SF31">
    <property type="entry name" value="AB HYDROLASE SUPERFAMILY PROTEIN YCLE"/>
    <property type="match status" value="1"/>
</dbReference>
<dbReference type="PRINTS" id="PR00111">
    <property type="entry name" value="ABHYDROLASE"/>
</dbReference>
<proteinExistence type="predicted"/>
<feature type="domain" description="AB hydrolase-1" evidence="2">
    <location>
        <begin position="21"/>
        <end position="133"/>
    </location>
</feature>
<dbReference type="InterPro" id="IPR029058">
    <property type="entry name" value="AB_hydrolase_fold"/>
</dbReference>
<dbReference type="SUPFAM" id="SSF53474">
    <property type="entry name" value="alpha/beta-Hydrolases"/>
    <property type="match status" value="1"/>
</dbReference>
<evidence type="ECO:0000313" key="4">
    <source>
        <dbReference type="Proteomes" id="UP000075515"/>
    </source>
</evidence>
<name>A0A150T2I8_SORCE</name>
<dbReference type="Proteomes" id="UP000075515">
    <property type="component" value="Unassembled WGS sequence"/>
</dbReference>
<dbReference type="Pfam" id="PF00561">
    <property type="entry name" value="Abhydrolase_1"/>
    <property type="match status" value="1"/>
</dbReference>
<organism evidence="3 4">
    <name type="scientific">Sorangium cellulosum</name>
    <name type="common">Polyangium cellulosum</name>
    <dbReference type="NCBI Taxonomy" id="56"/>
    <lineage>
        <taxon>Bacteria</taxon>
        <taxon>Pseudomonadati</taxon>
        <taxon>Myxococcota</taxon>
        <taxon>Polyangia</taxon>
        <taxon>Polyangiales</taxon>
        <taxon>Polyangiaceae</taxon>
        <taxon>Sorangium</taxon>
    </lineage>
</organism>
<comment type="caution">
    <text evidence="3">The sequence shown here is derived from an EMBL/GenBank/DDBJ whole genome shotgun (WGS) entry which is preliminary data.</text>
</comment>
<accession>A0A150T2I8</accession>
<evidence type="ECO:0000313" key="3">
    <source>
        <dbReference type="EMBL" id="KYF98952.1"/>
    </source>
</evidence>
<dbReference type="GO" id="GO:0016787">
    <property type="term" value="F:hydrolase activity"/>
    <property type="evidence" value="ECO:0007669"/>
    <property type="project" value="UniProtKB-KW"/>
</dbReference>
<reference evidence="3 4" key="1">
    <citation type="submission" date="2014-02" db="EMBL/GenBank/DDBJ databases">
        <title>The small core and large imbalanced accessory genome model reveals a collaborative survival strategy of Sorangium cellulosum strains in nature.</title>
        <authorList>
            <person name="Han K."/>
            <person name="Peng R."/>
            <person name="Blom J."/>
            <person name="Li Y.-Z."/>
        </authorList>
    </citation>
    <scope>NUCLEOTIDE SEQUENCE [LARGE SCALE GENOMIC DNA]</scope>
    <source>
        <strain evidence="3 4">So0149</strain>
    </source>
</reference>
<evidence type="ECO:0000259" key="2">
    <source>
        <dbReference type="Pfam" id="PF00561"/>
    </source>
</evidence>
<dbReference type="InterPro" id="IPR050266">
    <property type="entry name" value="AB_hydrolase_sf"/>
</dbReference>
<dbReference type="GO" id="GO:0016020">
    <property type="term" value="C:membrane"/>
    <property type="evidence" value="ECO:0007669"/>
    <property type="project" value="TreeGrafter"/>
</dbReference>
<gene>
    <name evidence="3" type="ORF">BE18_52985</name>
</gene>
<dbReference type="Gene3D" id="3.40.50.1820">
    <property type="entry name" value="alpha/beta hydrolase"/>
    <property type="match status" value="1"/>
</dbReference>
<dbReference type="AlphaFoldDB" id="A0A150T2I8"/>
<sequence length="261" mass="27736">MKITANRIQIHVRERGEGDIALVFLHYWGGSSRTWAAVAEALSPRCRTVAIDHRGWGDSDAPEEGYRIGDLADDAEAVIQVLGLERHVLVGHSMGGKVAQLLASRRPAGLRGLVLVAPAPPTPMPLSDEQRATMARAYDAPESVGIVLDHVLTARPLSAALRQQVIEDSLRGAPAAKAAWPHVASQEDISADVASIDAPALVIAGELDKVERLDVLRREVVPRIAGAGLRVLPGTGHLSPLEAPVALASALRDFVTELESA</sequence>
<keyword evidence="1 3" id="KW-0378">Hydrolase</keyword>
<protein>
    <submittedName>
        <fullName evidence="3">Hydrolase</fullName>
    </submittedName>
</protein>
<dbReference type="EMBL" id="JEMC01001198">
    <property type="protein sequence ID" value="KYF98952.1"/>
    <property type="molecule type" value="Genomic_DNA"/>
</dbReference>
<dbReference type="InterPro" id="IPR000073">
    <property type="entry name" value="AB_hydrolase_1"/>
</dbReference>